<evidence type="ECO:0000313" key="3">
    <source>
        <dbReference type="Proteomes" id="UP000070720"/>
    </source>
</evidence>
<organism evidence="1 3">
    <name type="scientific">Gibberella zeae (strain ATCC MYA-4620 / CBS 123657 / FGSC 9075 / NRRL 31084 / PH-1)</name>
    <name type="common">Wheat head blight fungus</name>
    <name type="synonym">Fusarium graminearum</name>
    <dbReference type="NCBI Taxonomy" id="229533"/>
    <lineage>
        <taxon>Eukaryota</taxon>
        <taxon>Fungi</taxon>
        <taxon>Dikarya</taxon>
        <taxon>Ascomycota</taxon>
        <taxon>Pezizomycotina</taxon>
        <taxon>Sordariomycetes</taxon>
        <taxon>Hypocreomycetidae</taxon>
        <taxon>Hypocreales</taxon>
        <taxon>Nectriaceae</taxon>
        <taxon>Fusarium</taxon>
    </lineage>
</organism>
<accession>A0A0E0SAR2</accession>
<dbReference type="Proteomes" id="UP000070720">
    <property type="component" value="Chromosome 4"/>
</dbReference>
<sequence length="140" mass="15045">MSSLHCLDSWHNGYIIQFCTVPVFALSISPTSETGRVDGGPVACRLAGRAALPGLGGPAARLARLNRDGDELALGGELSWVEWHGPGSEELMLEGRLVLGTEWGEIWGMTVVNVRTKGRDRTDATNITCNSIIVQCVPTR</sequence>
<dbReference type="InParanoid" id="A0A098DNX7"/>
<evidence type="ECO:0000313" key="1">
    <source>
        <dbReference type="EMBL" id="CEF83525.1"/>
    </source>
</evidence>
<dbReference type="VEuPathDB" id="FungiDB:FGRAMPH1_01G23013"/>
<accession>A0A098DNX7</accession>
<protein>
    <submittedName>
        <fullName evidence="1">Chromosome 4, complete genome</fullName>
    </submittedName>
</protein>
<reference evidence="2 3" key="1">
    <citation type="journal article" date="2007" name="Science">
        <title>The Fusarium graminearum genome reveals a link between localized polymorphism and pathogen specialization.</title>
        <authorList>
            <person name="Cuomo C.A."/>
            <person name="Gueldener U."/>
            <person name="Xu J.-R."/>
            <person name="Trail F."/>
            <person name="Turgeon B.G."/>
            <person name="Di Pietro A."/>
            <person name="Walton J.D."/>
            <person name="Ma L.-J."/>
            <person name="Baker S.E."/>
            <person name="Rep M."/>
            <person name="Adam G."/>
            <person name="Antoniw J."/>
            <person name="Baldwin T."/>
            <person name="Calvo S.E."/>
            <person name="Chang Y.-L."/>
            <person name="DeCaprio D."/>
            <person name="Gale L.R."/>
            <person name="Gnerre S."/>
            <person name="Goswami R.S."/>
            <person name="Hammond-Kosack K."/>
            <person name="Harris L.J."/>
            <person name="Hilburn K."/>
            <person name="Kennell J.C."/>
            <person name="Kroken S."/>
            <person name="Magnuson J.K."/>
            <person name="Mannhaupt G."/>
            <person name="Mauceli E.W."/>
            <person name="Mewes H.-W."/>
            <person name="Mitterbauer R."/>
            <person name="Muehlbauer G."/>
            <person name="Muensterkoetter M."/>
            <person name="Nelson D."/>
            <person name="O'Donnell K."/>
            <person name="Ouellet T."/>
            <person name="Qi W."/>
            <person name="Quesneville H."/>
            <person name="Roncero M.I.G."/>
            <person name="Seong K.-Y."/>
            <person name="Tetko I.V."/>
            <person name="Urban M."/>
            <person name="Waalwijk C."/>
            <person name="Ward T.J."/>
            <person name="Yao J."/>
            <person name="Birren B.W."/>
            <person name="Kistler H.C."/>
        </authorList>
    </citation>
    <scope>NUCLEOTIDE SEQUENCE [LARGE SCALE GENOMIC DNA]</scope>
    <source>
        <strain evidence="3">ATCC MYA-4620 / CBS 123657 / FGSC 9075 / NRRL 31084 / PH-1</strain>
        <strain evidence="2">PH-1 / ATCC MYA-4620 / FGSC 9075 / NRRL 31084</strain>
    </source>
</reference>
<reference evidence="1 3" key="3">
    <citation type="journal article" date="2015" name="BMC Genomics">
        <title>The completed genome sequence of the pathogenic ascomycete fungus Fusarium graminearum.</title>
        <authorList>
            <person name="King R."/>
            <person name="Urban M."/>
            <person name="Hammond-Kosack M.C."/>
            <person name="Hassani-Pak K."/>
            <person name="Hammond-Kosack K.E."/>
        </authorList>
    </citation>
    <scope>NUCLEOTIDE SEQUENCE [LARGE SCALE GENOMIC DNA]</scope>
    <source>
        <strain evidence="3">ATCC MYA-4620 / CBS 123657 / FGSC 9075 / NRRL 31084 / PH-1</strain>
        <strain evidence="1">PH-1</strain>
    </source>
</reference>
<gene>
    <name evidence="1" type="ORF">FGRAMPH1_01T23013</name>
</gene>
<reference evidence="2" key="4">
    <citation type="submission" date="2017-01" db="UniProtKB">
        <authorList>
            <consortium name="EnsemblFungi"/>
        </authorList>
    </citation>
    <scope>IDENTIFICATION</scope>
    <source>
        <strain evidence="2">PH-1 / ATCC MYA-4620 / FGSC 9075 / NRRL 31084</strain>
    </source>
</reference>
<dbReference type="EnsemblFungi" id="CEF83525">
    <property type="protein sequence ID" value="CEF83525"/>
    <property type="gene ID" value="FGRRES_12972_M"/>
</dbReference>
<keyword evidence="3" id="KW-1185">Reference proteome</keyword>
<evidence type="ECO:0000313" key="2">
    <source>
        <dbReference type="EnsemblFungi" id="CEF83525"/>
    </source>
</evidence>
<dbReference type="EMBL" id="HG970335">
    <property type="protein sequence ID" value="CEF83525.1"/>
    <property type="molecule type" value="Genomic_DNA"/>
</dbReference>
<dbReference type="AlphaFoldDB" id="A0A098DNX7"/>
<proteinExistence type="predicted"/>
<reference evidence="2 3" key="2">
    <citation type="journal article" date="2010" name="Nature">
        <title>Comparative genomics reveals mobile pathogenicity chromosomes in Fusarium.</title>
        <authorList>
            <person name="Ma L.J."/>
            <person name="van der Does H.C."/>
            <person name="Borkovich K.A."/>
            <person name="Coleman J.J."/>
            <person name="Daboussi M.J."/>
            <person name="Di Pietro A."/>
            <person name="Dufresne M."/>
            <person name="Freitag M."/>
            <person name="Grabherr M."/>
            <person name="Henrissat B."/>
            <person name="Houterman P.M."/>
            <person name="Kang S."/>
            <person name="Shim W.B."/>
            <person name="Woloshuk C."/>
            <person name="Xie X."/>
            <person name="Xu J.R."/>
            <person name="Antoniw J."/>
            <person name="Baker S.E."/>
            <person name="Bluhm B.H."/>
            <person name="Breakspear A."/>
            <person name="Brown D.W."/>
            <person name="Butchko R.A."/>
            <person name="Chapman S."/>
            <person name="Coulson R."/>
            <person name="Coutinho P.M."/>
            <person name="Danchin E.G."/>
            <person name="Diener A."/>
            <person name="Gale L.R."/>
            <person name="Gardiner D.M."/>
            <person name="Goff S."/>
            <person name="Hammond-Kosack K.E."/>
            <person name="Hilburn K."/>
            <person name="Hua-Van A."/>
            <person name="Jonkers W."/>
            <person name="Kazan K."/>
            <person name="Kodira C.D."/>
            <person name="Koehrsen M."/>
            <person name="Kumar L."/>
            <person name="Lee Y.H."/>
            <person name="Li L."/>
            <person name="Manners J.M."/>
            <person name="Miranda-Saavedra D."/>
            <person name="Mukherjee M."/>
            <person name="Park G."/>
            <person name="Park J."/>
            <person name="Park S.Y."/>
            <person name="Proctor R.H."/>
            <person name="Regev A."/>
            <person name="Ruiz-Roldan M.C."/>
            <person name="Sain D."/>
            <person name="Sakthikumar S."/>
            <person name="Sykes S."/>
            <person name="Schwartz D.C."/>
            <person name="Turgeon B.G."/>
            <person name="Wapinski I."/>
            <person name="Yoder O."/>
            <person name="Young S."/>
            <person name="Zeng Q."/>
            <person name="Zhou S."/>
            <person name="Galagan J."/>
            <person name="Cuomo C.A."/>
            <person name="Kistler H.C."/>
            <person name="Rep M."/>
        </authorList>
    </citation>
    <scope>GENOME REANNOTATION</scope>
    <source>
        <strain evidence="3">ATCC MYA-4620 / CBS 123657 / FGSC 9075 / NRRL 31084 / PH-1</strain>
        <strain evidence="2">PH-1 / ATCC MYA-4620 / FGSC 9075 / NRRL 31084</strain>
    </source>
</reference>
<name>A0A098DNX7_GIBZE</name>